<dbReference type="AlphaFoldDB" id="A0AA89BP90"/>
<feature type="compositionally biased region" description="Acidic residues" evidence="1">
    <location>
        <begin position="54"/>
        <end position="70"/>
    </location>
</feature>
<keyword evidence="3" id="KW-1185">Reference proteome</keyword>
<organism evidence="2 3">
    <name type="scientific">Pinctada imbricata</name>
    <name type="common">Atlantic pearl-oyster</name>
    <name type="synonym">Pinctada martensii</name>
    <dbReference type="NCBI Taxonomy" id="66713"/>
    <lineage>
        <taxon>Eukaryota</taxon>
        <taxon>Metazoa</taxon>
        <taxon>Spiralia</taxon>
        <taxon>Lophotrochozoa</taxon>
        <taxon>Mollusca</taxon>
        <taxon>Bivalvia</taxon>
        <taxon>Autobranchia</taxon>
        <taxon>Pteriomorphia</taxon>
        <taxon>Pterioida</taxon>
        <taxon>Pterioidea</taxon>
        <taxon>Pteriidae</taxon>
        <taxon>Pinctada</taxon>
    </lineage>
</organism>
<name>A0AA89BP90_PINIB</name>
<proteinExistence type="predicted"/>
<dbReference type="Proteomes" id="UP001186944">
    <property type="component" value="Unassembled WGS sequence"/>
</dbReference>
<sequence>MTTMYRWLYYDYQRTFFSVDYHDLPTIDSEIPTTDTETVNWEANALDILAANDEQSDTEGGSDTEADEHEENVCTIDDMNDYVMKMKQFAIRSGHAKIMSALQCFDDHVIPLEGGNSKPIPVPKIAGDIIVPLQLPQGLVCQFCTMQFTFITATVPHCNQGRKCTFGNEQEITIVNCADIQIISQQDEFPSEFLWPDYNSQYSSLHGVYLSFLKIFMKELRILSYARNACADLKKKRGGGG</sequence>
<feature type="region of interest" description="Disordered" evidence="1">
    <location>
        <begin position="52"/>
        <end position="71"/>
    </location>
</feature>
<evidence type="ECO:0000313" key="2">
    <source>
        <dbReference type="EMBL" id="KAK3088813.1"/>
    </source>
</evidence>
<dbReference type="EMBL" id="VSWD01000011">
    <property type="protein sequence ID" value="KAK3088813.1"/>
    <property type="molecule type" value="Genomic_DNA"/>
</dbReference>
<protein>
    <submittedName>
        <fullName evidence="2">Uncharacterized protein</fullName>
    </submittedName>
</protein>
<accession>A0AA89BP90</accession>
<comment type="caution">
    <text evidence="2">The sequence shown here is derived from an EMBL/GenBank/DDBJ whole genome shotgun (WGS) entry which is preliminary data.</text>
</comment>
<evidence type="ECO:0000256" key="1">
    <source>
        <dbReference type="SAM" id="MobiDB-lite"/>
    </source>
</evidence>
<evidence type="ECO:0000313" key="3">
    <source>
        <dbReference type="Proteomes" id="UP001186944"/>
    </source>
</evidence>
<gene>
    <name evidence="2" type="ORF">FSP39_024073</name>
</gene>
<reference evidence="2" key="1">
    <citation type="submission" date="2019-08" db="EMBL/GenBank/DDBJ databases">
        <title>The improved chromosome-level genome for the pearl oyster Pinctada fucata martensii using PacBio sequencing and Hi-C.</title>
        <authorList>
            <person name="Zheng Z."/>
        </authorList>
    </citation>
    <scope>NUCLEOTIDE SEQUENCE</scope>
    <source>
        <strain evidence="2">ZZ-2019</strain>
        <tissue evidence="2">Adductor muscle</tissue>
    </source>
</reference>